<dbReference type="EMBL" id="JBHRSS010000006">
    <property type="protein sequence ID" value="MFC3104841.1"/>
    <property type="molecule type" value="Genomic_DNA"/>
</dbReference>
<accession>A0ABV7ESG5</accession>
<name>A0ABV7ESG5_9GAMM</name>
<keyword evidence="8" id="KW-1185">Reference proteome</keyword>
<keyword evidence="5 6" id="KW-0472">Membrane</keyword>
<dbReference type="Pfam" id="PF03706">
    <property type="entry name" value="LPG_synthase_TM"/>
    <property type="match status" value="1"/>
</dbReference>
<evidence type="ECO:0000256" key="2">
    <source>
        <dbReference type="ARBA" id="ARBA00022475"/>
    </source>
</evidence>
<feature type="transmembrane region" description="Helical" evidence="6">
    <location>
        <begin position="206"/>
        <end position="231"/>
    </location>
</feature>
<feature type="transmembrane region" description="Helical" evidence="6">
    <location>
        <begin position="124"/>
        <end position="144"/>
    </location>
</feature>
<comment type="caution">
    <text evidence="7">The sequence shown here is derived from an EMBL/GenBank/DDBJ whole genome shotgun (WGS) entry which is preliminary data.</text>
</comment>
<feature type="transmembrane region" description="Helical" evidence="6">
    <location>
        <begin position="281"/>
        <end position="306"/>
    </location>
</feature>
<dbReference type="PANTHER" id="PTHR40277">
    <property type="entry name" value="BLL5419 PROTEIN"/>
    <property type="match status" value="1"/>
</dbReference>
<evidence type="ECO:0000256" key="4">
    <source>
        <dbReference type="ARBA" id="ARBA00022989"/>
    </source>
</evidence>
<reference evidence="8" key="1">
    <citation type="journal article" date="2019" name="Int. J. Syst. Evol. Microbiol.">
        <title>The Global Catalogue of Microorganisms (GCM) 10K type strain sequencing project: providing services to taxonomists for standard genome sequencing and annotation.</title>
        <authorList>
            <consortium name="The Broad Institute Genomics Platform"/>
            <consortium name="The Broad Institute Genome Sequencing Center for Infectious Disease"/>
            <person name="Wu L."/>
            <person name="Ma J."/>
        </authorList>
    </citation>
    <scope>NUCLEOTIDE SEQUENCE [LARGE SCALE GENOMIC DNA]</scope>
    <source>
        <strain evidence="8">KCTC 52640</strain>
    </source>
</reference>
<gene>
    <name evidence="7" type="ORF">ACFOSU_13245</name>
</gene>
<keyword evidence="2" id="KW-1003">Cell membrane</keyword>
<evidence type="ECO:0000256" key="1">
    <source>
        <dbReference type="ARBA" id="ARBA00004651"/>
    </source>
</evidence>
<feature type="transmembrane region" description="Helical" evidence="6">
    <location>
        <begin position="40"/>
        <end position="60"/>
    </location>
</feature>
<dbReference type="Proteomes" id="UP001595462">
    <property type="component" value="Unassembled WGS sequence"/>
</dbReference>
<keyword evidence="4 6" id="KW-1133">Transmembrane helix</keyword>
<sequence>MSKNIIRAIKLLVSVGLIAYLIYTVDWARAITELRGVNRYLVFLAALIFMFNTVVTSAWKWQISLRIHGLPWRFPGLSKILLIGLFLNNFLPSAIGGDIYRVYRTMPQGGQKSRAVSAVLLDRVMGLLSLFVVGALGALMLYLANRDPRFGLLTLVLAAPPLAAAIFPFVFRLSLFRPLFKKLGRVKKLDPLVANTRLIFGDKQGVARLAAVSLLFHILAVTAIALLFAAAHAPGLWAESAVADTTYATVALLPISINGLGVQEGSFAFTAQQLGISFSHAVIVALALRLIALLTSLIGGGLVFLFDKGRSADLDLATETIKRSPH</sequence>
<evidence type="ECO:0000256" key="6">
    <source>
        <dbReference type="SAM" id="Phobius"/>
    </source>
</evidence>
<comment type="subcellular location">
    <subcellularLocation>
        <location evidence="1">Cell membrane</location>
        <topology evidence="1">Multi-pass membrane protein</topology>
    </subcellularLocation>
</comment>
<proteinExistence type="predicted"/>
<dbReference type="NCBIfam" id="TIGR00374">
    <property type="entry name" value="flippase-like domain"/>
    <property type="match status" value="1"/>
</dbReference>
<evidence type="ECO:0000313" key="7">
    <source>
        <dbReference type="EMBL" id="MFC3104841.1"/>
    </source>
</evidence>
<feature type="transmembrane region" description="Helical" evidence="6">
    <location>
        <begin position="150"/>
        <end position="175"/>
    </location>
</feature>
<keyword evidence="3 6" id="KW-0812">Transmembrane</keyword>
<dbReference type="InterPro" id="IPR022791">
    <property type="entry name" value="L-PG_synthase/AglD"/>
</dbReference>
<protein>
    <submittedName>
        <fullName evidence="7">Lysylphosphatidylglycerol synthase transmembrane domain-containing protein</fullName>
    </submittedName>
</protein>
<feature type="transmembrane region" description="Helical" evidence="6">
    <location>
        <begin position="80"/>
        <end position="103"/>
    </location>
</feature>
<dbReference type="PANTHER" id="PTHR40277:SF1">
    <property type="entry name" value="BLL5419 PROTEIN"/>
    <property type="match status" value="1"/>
</dbReference>
<evidence type="ECO:0000256" key="3">
    <source>
        <dbReference type="ARBA" id="ARBA00022692"/>
    </source>
</evidence>
<feature type="transmembrane region" description="Helical" evidence="6">
    <location>
        <begin position="6"/>
        <end position="28"/>
    </location>
</feature>
<evidence type="ECO:0000313" key="8">
    <source>
        <dbReference type="Proteomes" id="UP001595462"/>
    </source>
</evidence>
<organism evidence="7 8">
    <name type="scientific">Salinisphaera aquimarina</name>
    <dbReference type="NCBI Taxonomy" id="2094031"/>
    <lineage>
        <taxon>Bacteria</taxon>
        <taxon>Pseudomonadati</taxon>
        <taxon>Pseudomonadota</taxon>
        <taxon>Gammaproteobacteria</taxon>
        <taxon>Salinisphaerales</taxon>
        <taxon>Salinisphaeraceae</taxon>
        <taxon>Salinisphaera</taxon>
    </lineage>
</organism>
<evidence type="ECO:0000256" key="5">
    <source>
        <dbReference type="ARBA" id="ARBA00023136"/>
    </source>
</evidence>